<dbReference type="STRING" id="889453.SAMN03080601_00103"/>
<keyword evidence="2" id="KW-1185">Reference proteome</keyword>
<organism evidence="1 2">
    <name type="scientific">Alkalitalea saponilacus</name>
    <dbReference type="NCBI Taxonomy" id="889453"/>
    <lineage>
        <taxon>Bacteria</taxon>
        <taxon>Pseudomonadati</taxon>
        <taxon>Bacteroidota</taxon>
        <taxon>Bacteroidia</taxon>
        <taxon>Marinilabiliales</taxon>
        <taxon>Marinilabiliaceae</taxon>
        <taxon>Alkalitalea</taxon>
    </lineage>
</organism>
<dbReference type="OrthoDB" id="769954at2"/>
<dbReference type="RefSeq" id="WP_143254998.1">
    <property type="nucleotide sequence ID" value="NZ_CP021904.1"/>
</dbReference>
<name>A0A1T5A5N2_9BACT</name>
<reference evidence="1 2" key="1">
    <citation type="submission" date="2017-02" db="EMBL/GenBank/DDBJ databases">
        <authorList>
            <person name="Peterson S.W."/>
        </authorList>
    </citation>
    <scope>NUCLEOTIDE SEQUENCE [LARGE SCALE GENOMIC DNA]</scope>
    <source>
        <strain evidence="1 2">DSM 24412</strain>
    </source>
</reference>
<accession>A0A1T5A5N2</accession>
<dbReference type="AlphaFoldDB" id="A0A1T5A5N2"/>
<proteinExistence type="predicted"/>
<sequence>MKQILIALTITTLILLLMGTGCKESTYTTVVEGVVINTGSRQGIDSVLVTLQDGVSGTAGGFNLEMNTSSGKKNQVYTDANGVDLAEMNKLLLQKIEELTLYVIDHQKALLEQQNEINNLKELLNSF</sequence>
<dbReference type="EMBL" id="FUYV01000001">
    <property type="protein sequence ID" value="SKB30332.1"/>
    <property type="molecule type" value="Genomic_DNA"/>
</dbReference>
<protein>
    <submittedName>
        <fullName evidence="1">Uncharacterized protein</fullName>
    </submittedName>
</protein>
<dbReference type="PROSITE" id="PS51257">
    <property type="entry name" value="PROKAR_LIPOPROTEIN"/>
    <property type="match status" value="1"/>
</dbReference>
<evidence type="ECO:0000313" key="2">
    <source>
        <dbReference type="Proteomes" id="UP000191055"/>
    </source>
</evidence>
<dbReference type="Proteomes" id="UP000191055">
    <property type="component" value="Unassembled WGS sequence"/>
</dbReference>
<gene>
    <name evidence="1" type="ORF">SAMN03080601_00103</name>
</gene>
<evidence type="ECO:0000313" key="1">
    <source>
        <dbReference type="EMBL" id="SKB30332.1"/>
    </source>
</evidence>